<reference evidence="2" key="1">
    <citation type="submission" date="2022-11" db="EMBL/GenBank/DDBJ databases">
        <title>Minimal conservation of predation-associated metabolite biosynthetic gene clusters underscores biosynthetic potential of Myxococcota including descriptions for ten novel species: Archangium lansinium sp. nov., Myxococcus landrumus sp. nov., Nannocystis bai.</title>
        <authorList>
            <person name="Ahearne A."/>
            <person name="Stevens C."/>
            <person name="Phillips K."/>
        </authorList>
    </citation>
    <scope>NUCLEOTIDE SEQUENCE</scope>
    <source>
        <strain evidence="2">Na p29</strain>
    </source>
</reference>
<protein>
    <submittedName>
        <fullName evidence="2">Protoglobin domain-containing protein</fullName>
    </submittedName>
</protein>
<dbReference type="GO" id="GO:0019825">
    <property type="term" value="F:oxygen binding"/>
    <property type="evidence" value="ECO:0007669"/>
    <property type="project" value="InterPro"/>
</dbReference>
<dbReference type="GO" id="GO:0020037">
    <property type="term" value="F:heme binding"/>
    <property type="evidence" value="ECO:0007669"/>
    <property type="project" value="InterPro"/>
</dbReference>
<feature type="domain" description="Globin-sensor" evidence="1">
    <location>
        <begin position="9"/>
        <end position="155"/>
    </location>
</feature>
<organism evidence="2 3">
    <name type="scientific">Nannocystis pusilla</name>
    <dbReference type="NCBI Taxonomy" id="889268"/>
    <lineage>
        <taxon>Bacteria</taxon>
        <taxon>Pseudomonadati</taxon>
        <taxon>Myxococcota</taxon>
        <taxon>Polyangia</taxon>
        <taxon>Nannocystales</taxon>
        <taxon>Nannocystaceae</taxon>
        <taxon>Nannocystis</taxon>
    </lineage>
</organism>
<evidence type="ECO:0000313" key="2">
    <source>
        <dbReference type="EMBL" id="MCY1004088.1"/>
    </source>
</evidence>
<evidence type="ECO:0000259" key="1">
    <source>
        <dbReference type="Pfam" id="PF11563"/>
    </source>
</evidence>
<evidence type="ECO:0000313" key="3">
    <source>
        <dbReference type="Proteomes" id="UP001150924"/>
    </source>
</evidence>
<keyword evidence="3" id="KW-1185">Reference proteome</keyword>
<dbReference type="AlphaFoldDB" id="A0A9X3EHC0"/>
<accession>A0A9X3EHC0</accession>
<sequence length="179" mass="20273">MTDTSEIYAAIQRFIGFDADDAARLRELAPLFATHGPELTDRFYAKLAADPEQAALIAGRVDALKQTHLRWLNELFAGDYGERYFAERWRIGLAHVRVGVRPWWVEAVTSFLRGEGLALIEAHADDPARRTAAGRSLLKILDLDLMIINLAYADDRVDRLCRFTGMSRKLIERCIAQAR</sequence>
<proteinExistence type="predicted"/>
<dbReference type="SUPFAM" id="SSF46458">
    <property type="entry name" value="Globin-like"/>
    <property type="match status" value="1"/>
</dbReference>
<gene>
    <name evidence="2" type="ORF">OV079_00595</name>
</gene>
<name>A0A9X3EHC0_9BACT</name>
<dbReference type="InterPro" id="IPR012292">
    <property type="entry name" value="Globin/Proto"/>
</dbReference>
<dbReference type="InterPro" id="IPR039379">
    <property type="entry name" value="Protoglobin_sensor_dom"/>
</dbReference>
<dbReference type="InterPro" id="IPR044398">
    <property type="entry name" value="Globin-sensor_dom"/>
</dbReference>
<dbReference type="Proteomes" id="UP001150924">
    <property type="component" value="Unassembled WGS sequence"/>
</dbReference>
<dbReference type="RefSeq" id="WP_267765618.1">
    <property type="nucleotide sequence ID" value="NZ_JAPNKE010000002.1"/>
</dbReference>
<dbReference type="EMBL" id="JAPNKE010000002">
    <property type="protein sequence ID" value="MCY1004088.1"/>
    <property type="molecule type" value="Genomic_DNA"/>
</dbReference>
<comment type="caution">
    <text evidence="2">The sequence shown here is derived from an EMBL/GenBank/DDBJ whole genome shotgun (WGS) entry which is preliminary data.</text>
</comment>
<dbReference type="CDD" id="cd01068">
    <property type="entry name" value="globin_sensor"/>
    <property type="match status" value="1"/>
</dbReference>
<dbReference type="InterPro" id="IPR009050">
    <property type="entry name" value="Globin-like_sf"/>
</dbReference>
<dbReference type="Pfam" id="PF11563">
    <property type="entry name" value="Protoglobin"/>
    <property type="match status" value="1"/>
</dbReference>
<dbReference type="Gene3D" id="1.10.490.10">
    <property type="entry name" value="Globins"/>
    <property type="match status" value="1"/>
</dbReference>